<dbReference type="PANTHER" id="PTHR32196">
    <property type="entry name" value="ABC TRANSPORTER PERMEASE PROTEIN YPHD-RELATED-RELATED"/>
    <property type="match status" value="1"/>
</dbReference>
<evidence type="ECO:0000256" key="6">
    <source>
        <dbReference type="ARBA" id="ARBA00022989"/>
    </source>
</evidence>
<dbReference type="Pfam" id="PF02653">
    <property type="entry name" value="BPD_transp_2"/>
    <property type="match status" value="1"/>
</dbReference>
<dbReference type="InterPro" id="IPR001851">
    <property type="entry name" value="ABC_transp_permease"/>
</dbReference>
<feature type="transmembrane region" description="Helical" evidence="8">
    <location>
        <begin position="111"/>
        <end position="132"/>
    </location>
</feature>
<comment type="caution">
    <text evidence="9">The sequence shown here is derived from an EMBL/GenBank/DDBJ whole genome shotgun (WGS) entry which is preliminary data.</text>
</comment>
<feature type="transmembrane region" description="Helical" evidence="8">
    <location>
        <begin position="59"/>
        <end position="80"/>
    </location>
</feature>
<comment type="subcellular location">
    <subcellularLocation>
        <location evidence="1">Cell membrane</location>
        <topology evidence="1">Multi-pass membrane protein</topology>
    </subcellularLocation>
</comment>
<evidence type="ECO:0000256" key="7">
    <source>
        <dbReference type="ARBA" id="ARBA00023136"/>
    </source>
</evidence>
<protein>
    <submittedName>
        <fullName evidence="9">Fructose transport system permease protein</fullName>
    </submittedName>
</protein>
<keyword evidence="7 8" id="KW-0472">Membrane</keyword>
<evidence type="ECO:0000256" key="3">
    <source>
        <dbReference type="ARBA" id="ARBA00022475"/>
    </source>
</evidence>
<keyword evidence="2" id="KW-0813">Transport</keyword>
<evidence type="ECO:0000256" key="2">
    <source>
        <dbReference type="ARBA" id="ARBA00022448"/>
    </source>
</evidence>
<keyword evidence="3" id="KW-1003">Cell membrane</keyword>
<feature type="transmembrane region" description="Helical" evidence="8">
    <location>
        <begin position="139"/>
        <end position="157"/>
    </location>
</feature>
<feature type="transmembrane region" description="Helical" evidence="8">
    <location>
        <begin position="177"/>
        <end position="203"/>
    </location>
</feature>
<feature type="transmembrane region" description="Helical" evidence="8">
    <location>
        <begin position="87"/>
        <end position="105"/>
    </location>
</feature>
<sequence>MSMSTTKSGTTATVDTGRRSDSVRALFARNPVLGPTAALLVAIVFFSFATSTFANVDNFSFIVQQSIVVGTLALGQTLVILTSGIDLANASIAVFGTLLMTRLATGHLPGPVAMIVAIVACAAVATLSGLLVSRIKLPPFIVTLGMLAVMTAVTNLYSKGTTWPVPDGLLTWLGTSLYLFGRVQFTMGMVLAAVLFAVTWFVLAKTGWGRHVYAVGNEPEAARLTGIHIDRTLVSVYLVAGVIYGFAAWMALGRTPTADPNAYQTGNLDSITAVVIGGTSLFGGRGGVLGTIVGALIVAVLRSGLTQMGIDSNYQNLATGVLVIGAVAFDQATRRRSA</sequence>
<evidence type="ECO:0000256" key="1">
    <source>
        <dbReference type="ARBA" id="ARBA00004651"/>
    </source>
</evidence>
<evidence type="ECO:0000256" key="5">
    <source>
        <dbReference type="ARBA" id="ARBA00022692"/>
    </source>
</evidence>
<gene>
    <name evidence="9" type="ORF">EV137_1651</name>
</gene>
<keyword evidence="4" id="KW-0997">Cell inner membrane</keyword>
<dbReference type="CDD" id="cd06579">
    <property type="entry name" value="TM_PBP1_transp_AraH_like"/>
    <property type="match status" value="1"/>
</dbReference>
<dbReference type="Proteomes" id="UP000295060">
    <property type="component" value="Unassembled WGS sequence"/>
</dbReference>
<feature type="transmembrane region" description="Helical" evidence="8">
    <location>
        <begin position="233"/>
        <end position="252"/>
    </location>
</feature>
<keyword evidence="10" id="KW-1185">Reference proteome</keyword>
<name>A0ABY2FN42_9ACTN</name>
<feature type="transmembrane region" description="Helical" evidence="8">
    <location>
        <begin position="272"/>
        <end position="301"/>
    </location>
</feature>
<keyword evidence="5 8" id="KW-0812">Transmembrane</keyword>
<accession>A0ABY2FN42</accession>
<evidence type="ECO:0000256" key="8">
    <source>
        <dbReference type="SAM" id="Phobius"/>
    </source>
</evidence>
<evidence type="ECO:0000256" key="4">
    <source>
        <dbReference type="ARBA" id="ARBA00022519"/>
    </source>
</evidence>
<keyword evidence="6 8" id="KW-1133">Transmembrane helix</keyword>
<reference evidence="9 10" key="1">
    <citation type="submission" date="2019-03" db="EMBL/GenBank/DDBJ databases">
        <title>Genomic Encyclopedia of Type Strains, Phase III (KMG-III): the genomes of soil and plant-associated and newly described type strains.</title>
        <authorList>
            <person name="Whitman W."/>
        </authorList>
    </citation>
    <scope>NUCLEOTIDE SEQUENCE [LARGE SCALE GENOMIC DNA]</scope>
    <source>
        <strain evidence="9 10">VKMAc-2574</strain>
    </source>
</reference>
<proteinExistence type="predicted"/>
<evidence type="ECO:0000313" key="10">
    <source>
        <dbReference type="Proteomes" id="UP000295060"/>
    </source>
</evidence>
<dbReference type="PANTHER" id="PTHR32196:SF21">
    <property type="entry name" value="ABC TRANSPORTER PERMEASE PROTEIN YPHD-RELATED"/>
    <property type="match status" value="1"/>
</dbReference>
<feature type="transmembrane region" description="Helical" evidence="8">
    <location>
        <begin position="32"/>
        <end position="53"/>
    </location>
</feature>
<evidence type="ECO:0000313" key="9">
    <source>
        <dbReference type="EMBL" id="TDW94347.1"/>
    </source>
</evidence>
<dbReference type="EMBL" id="SODU01000001">
    <property type="protein sequence ID" value="TDW94347.1"/>
    <property type="molecule type" value="Genomic_DNA"/>
</dbReference>
<organism evidence="9 10">
    <name type="scientific">Kribbella pratensis</name>
    <dbReference type="NCBI Taxonomy" id="2512112"/>
    <lineage>
        <taxon>Bacteria</taxon>
        <taxon>Bacillati</taxon>
        <taxon>Actinomycetota</taxon>
        <taxon>Actinomycetes</taxon>
        <taxon>Propionibacteriales</taxon>
        <taxon>Kribbellaceae</taxon>
        <taxon>Kribbella</taxon>
    </lineage>
</organism>